<comment type="subunit">
    <text evidence="7">Homodimer.</text>
</comment>
<dbReference type="InterPro" id="IPR005982">
    <property type="entry name" value="Thioredox_Rdtase"/>
</dbReference>
<keyword evidence="8" id="KW-0521">NADP</keyword>
<sequence length="350" mass="37403">MFLMAEWGINESATLHPCINHTLHWSVASPHSLSLLISLNMENVIIIGTGCAGYTAAIYTGRANLSPLILSGNQPGGQLTTTTEVENFPGFPEGIMGPDLMMNMQTQAEKFGARIEYTLVTGVKKTDEGHFEIISDDGTVRQARSVIVATGASPKHLGLPNEKGLIGHGLTSCATCDGAFYRNVPVCVIGGGDSACEEASFLTKFASKVYLIHRRDSLRASKIMADRALANPKIEPVWNSTVAEYLTDEKGEMRAVTLENLVTGEKSELELKCVFVAIGHIPNAAFLGDLVDTDEGGYVLQTQGTRTKTEGLFAAGDVADHVYRQAITAAGQGCAAALEAERYLADIGVH</sequence>
<name>A0A4R7RJY1_9BACT</name>
<evidence type="ECO:0000256" key="6">
    <source>
        <dbReference type="ARBA" id="ARBA00023284"/>
    </source>
</evidence>
<evidence type="ECO:0000256" key="1">
    <source>
        <dbReference type="ARBA" id="ARBA00009333"/>
    </source>
</evidence>
<evidence type="ECO:0000313" key="10">
    <source>
        <dbReference type="EMBL" id="TDU64349.1"/>
    </source>
</evidence>
<keyword evidence="4 7" id="KW-0560">Oxidoreductase</keyword>
<evidence type="ECO:0000259" key="9">
    <source>
        <dbReference type="Pfam" id="PF07992"/>
    </source>
</evidence>
<dbReference type="InterPro" id="IPR008255">
    <property type="entry name" value="Pyr_nucl-diS_OxRdtase_2_AS"/>
</dbReference>
<dbReference type="Proteomes" id="UP000295662">
    <property type="component" value="Unassembled WGS sequence"/>
</dbReference>
<dbReference type="Pfam" id="PF07992">
    <property type="entry name" value="Pyr_redox_2"/>
    <property type="match status" value="1"/>
</dbReference>
<keyword evidence="11" id="KW-1185">Reference proteome</keyword>
<dbReference type="PRINTS" id="PR00368">
    <property type="entry name" value="FADPNR"/>
</dbReference>
<organism evidence="10 11">
    <name type="scientific">Prosthecobacter fusiformis</name>
    <dbReference type="NCBI Taxonomy" id="48464"/>
    <lineage>
        <taxon>Bacteria</taxon>
        <taxon>Pseudomonadati</taxon>
        <taxon>Verrucomicrobiota</taxon>
        <taxon>Verrucomicrobiia</taxon>
        <taxon>Verrucomicrobiales</taxon>
        <taxon>Verrucomicrobiaceae</taxon>
        <taxon>Prosthecobacter</taxon>
    </lineage>
</organism>
<dbReference type="NCBIfam" id="TIGR01292">
    <property type="entry name" value="TRX_reduct"/>
    <property type="match status" value="1"/>
</dbReference>
<dbReference type="AlphaFoldDB" id="A0A4R7RJY1"/>
<dbReference type="PRINTS" id="PR00469">
    <property type="entry name" value="PNDRDTASEII"/>
</dbReference>
<comment type="cofactor">
    <cofactor evidence="8">
        <name>FAD</name>
        <dbReference type="ChEBI" id="CHEBI:57692"/>
    </cofactor>
    <text evidence="8">Binds 1 FAD per subunit.</text>
</comment>
<keyword evidence="6 7" id="KW-0676">Redox-active center</keyword>
<dbReference type="PANTHER" id="PTHR48105">
    <property type="entry name" value="THIOREDOXIN REDUCTASE 1-RELATED-RELATED"/>
    <property type="match status" value="1"/>
</dbReference>
<evidence type="ECO:0000256" key="5">
    <source>
        <dbReference type="ARBA" id="ARBA00023157"/>
    </source>
</evidence>
<gene>
    <name evidence="10" type="ORF">EI77_04237</name>
</gene>
<dbReference type="GO" id="GO:0005737">
    <property type="term" value="C:cytoplasm"/>
    <property type="evidence" value="ECO:0007669"/>
    <property type="project" value="InterPro"/>
</dbReference>
<reference evidence="10 11" key="1">
    <citation type="submission" date="2019-03" db="EMBL/GenBank/DDBJ databases">
        <title>Genomic Encyclopedia of Archaeal and Bacterial Type Strains, Phase II (KMG-II): from individual species to whole genera.</title>
        <authorList>
            <person name="Goeker M."/>
        </authorList>
    </citation>
    <scope>NUCLEOTIDE SEQUENCE [LARGE SCALE GENOMIC DNA]</scope>
    <source>
        <strain evidence="10 11">ATCC 25309</strain>
    </source>
</reference>
<keyword evidence="2 7" id="KW-0285">Flavoprotein</keyword>
<comment type="caution">
    <text evidence="10">The sequence shown here is derived from an EMBL/GenBank/DDBJ whole genome shotgun (WGS) entry which is preliminary data.</text>
</comment>
<dbReference type="PROSITE" id="PS00573">
    <property type="entry name" value="PYRIDINE_REDOX_2"/>
    <property type="match status" value="1"/>
</dbReference>
<dbReference type="GO" id="GO:0004791">
    <property type="term" value="F:thioredoxin-disulfide reductase (NADPH) activity"/>
    <property type="evidence" value="ECO:0007669"/>
    <property type="project" value="UniProtKB-UniRule"/>
</dbReference>
<dbReference type="GO" id="GO:0019430">
    <property type="term" value="P:removal of superoxide radicals"/>
    <property type="evidence" value="ECO:0007669"/>
    <property type="project" value="UniProtKB-UniRule"/>
</dbReference>
<keyword evidence="3 7" id="KW-0274">FAD</keyword>
<evidence type="ECO:0000256" key="2">
    <source>
        <dbReference type="ARBA" id="ARBA00022630"/>
    </source>
</evidence>
<dbReference type="Gene3D" id="3.50.50.60">
    <property type="entry name" value="FAD/NAD(P)-binding domain"/>
    <property type="match status" value="2"/>
</dbReference>
<dbReference type="InterPro" id="IPR050097">
    <property type="entry name" value="Ferredoxin-NADP_redctase_2"/>
</dbReference>
<feature type="domain" description="FAD/NAD(P)-binding" evidence="9">
    <location>
        <begin position="43"/>
        <end position="333"/>
    </location>
</feature>
<dbReference type="EC" id="1.8.1.9" evidence="7"/>
<keyword evidence="5" id="KW-1015">Disulfide bond</keyword>
<proteinExistence type="inferred from homology"/>
<protein>
    <recommendedName>
        <fullName evidence="7">Thioredoxin reductase</fullName>
        <ecNumber evidence="7">1.8.1.9</ecNumber>
    </recommendedName>
</protein>
<accession>A0A4R7RJY1</accession>
<evidence type="ECO:0000256" key="3">
    <source>
        <dbReference type="ARBA" id="ARBA00022827"/>
    </source>
</evidence>
<dbReference type="EMBL" id="SOCA01000011">
    <property type="protein sequence ID" value="TDU64349.1"/>
    <property type="molecule type" value="Genomic_DNA"/>
</dbReference>
<dbReference type="InterPro" id="IPR023753">
    <property type="entry name" value="FAD/NAD-binding_dom"/>
</dbReference>
<evidence type="ECO:0000256" key="8">
    <source>
        <dbReference type="RuleBase" id="RU003881"/>
    </source>
</evidence>
<comment type="catalytic activity">
    <reaction evidence="7">
        <text>[thioredoxin]-dithiol + NADP(+) = [thioredoxin]-disulfide + NADPH + H(+)</text>
        <dbReference type="Rhea" id="RHEA:20345"/>
        <dbReference type="Rhea" id="RHEA-COMP:10698"/>
        <dbReference type="Rhea" id="RHEA-COMP:10700"/>
        <dbReference type="ChEBI" id="CHEBI:15378"/>
        <dbReference type="ChEBI" id="CHEBI:29950"/>
        <dbReference type="ChEBI" id="CHEBI:50058"/>
        <dbReference type="ChEBI" id="CHEBI:57783"/>
        <dbReference type="ChEBI" id="CHEBI:58349"/>
        <dbReference type="EC" id="1.8.1.9"/>
    </reaction>
</comment>
<dbReference type="InterPro" id="IPR036188">
    <property type="entry name" value="FAD/NAD-bd_sf"/>
</dbReference>
<evidence type="ECO:0000256" key="7">
    <source>
        <dbReference type="RuleBase" id="RU003880"/>
    </source>
</evidence>
<evidence type="ECO:0000313" key="11">
    <source>
        <dbReference type="Proteomes" id="UP000295662"/>
    </source>
</evidence>
<dbReference type="SUPFAM" id="SSF51905">
    <property type="entry name" value="FAD/NAD(P)-binding domain"/>
    <property type="match status" value="1"/>
</dbReference>
<evidence type="ECO:0000256" key="4">
    <source>
        <dbReference type="ARBA" id="ARBA00023002"/>
    </source>
</evidence>
<comment type="similarity">
    <text evidence="1 7">Belongs to the class-II pyridine nucleotide-disulfide oxidoreductase family.</text>
</comment>